<sequence length="359" mass="40341">MNPHQFQIDEPLQCKHLAQPSIPQFVVSCSLMGWLLICYLPQWARIVSRRSAEGLSTYYILLWSLSGVCAVGNIMMLPSSAVEMGCCRTSSRFACISGLLGMLQVIFGIACFWVVLFKYVYYSEEEAEAEIQGRRASISGPDRTFRRAKRAIAVLLAACSFAMTILLISAMILHRFPWVAQTWANILGNAVACFACVQWVPQVRTTWHLEHLGSLSPTSLCLMAPYKWIFGINIMIRVGLKDWSAWIVYVLVGTMQIVLIVMAICFAVRDRKLAKEGKQHCSAAPEFEGWNTVTTWTSRSRQTSILSHTASNIAPDERSPLIRNQPSPHKSSSKQVSHHSQRRECRDDDSVNSFKADMA</sequence>
<feature type="region of interest" description="Disordered" evidence="5">
    <location>
        <begin position="316"/>
        <end position="359"/>
    </location>
</feature>
<evidence type="ECO:0000256" key="3">
    <source>
        <dbReference type="ARBA" id="ARBA00022989"/>
    </source>
</evidence>
<feature type="transmembrane region" description="Helical" evidence="6">
    <location>
        <begin position="220"/>
        <end position="240"/>
    </location>
</feature>
<dbReference type="PANTHER" id="PTHR16201">
    <property type="entry name" value="SEVEN TRANSMEMBRANE PROTEIN 1-RELATED"/>
    <property type="match status" value="1"/>
</dbReference>
<proteinExistence type="predicted"/>
<gene>
    <name evidence="7" type="ORF">PV06_08967</name>
</gene>
<comment type="subcellular location">
    <subcellularLocation>
        <location evidence="1">Membrane</location>
        <topology evidence="1">Multi-pass membrane protein</topology>
    </subcellularLocation>
</comment>
<name>A0A0D2AGC7_9EURO</name>
<feature type="transmembrane region" description="Helical" evidence="6">
    <location>
        <begin position="246"/>
        <end position="268"/>
    </location>
</feature>
<dbReference type="GeneID" id="27361041"/>
<evidence type="ECO:0000313" key="7">
    <source>
        <dbReference type="EMBL" id="KIW39166.1"/>
    </source>
</evidence>
<dbReference type="Proteomes" id="UP000053342">
    <property type="component" value="Unassembled WGS sequence"/>
</dbReference>
<protein>
    <recommendedName>
        <fullName evidence="9">PQ loop repeat protein</fullName>
    </recommendedName>
</protein>
<dbReference type="HOGENOM" id="CLU_033734_0_0_1"/>
<dbReference type="AlphaFoldDB" id="A0A0D2AGC7"/>
<feature type="transmembrane region" description="Helical" evidence="6">
    <location>
        <begin position="151"/>
        <end position="172"/>
    </location>
</feature>
<dbReference type="InterPro" id="IPR051415">
    <property type="entry name" value="LAAT-1"/>
</dbReference>
<feature type="transmembrane region" description="Helical" evidence="6">
    <location>
        <begin position="96"/>
        <end position="116"/>
    </location>
</feature>
<keyword evidence="2 6" id="KW-0812">Transmembrane</keyword>
<dbReference type="OrthoDB" id="19344at2759"/>
<evidence type="ECO:0000256" key="2">
    <source>
        <dbReference type="ARBA" id="ARBA00022692"/>
    </source>
</evidence>
<evidence type="ECO:0000256" key="4">
    <source>
        <dbReference type="ARBA" id="ARBA00023136"/>
    </source>
</evidence>
<dbReference type="GO" id="GO:0016020">
    <property type="term" value="C:membrane"/>
    <property type="evidence" value="ECO:0007669"/>
    <property type="project" value="UniProtKB-SubCell"/>
</dbReference>
<reference evidence="7 8" key="1">
    <citation type="submission" date="2015-01" db="EMBL/GenBank/DDBJ databases">
        <title>The Genome Sequence of Exophiala oligosperma CBS72588.</title>
        <authorList>
            <consortium name="The Broad Institute Genomics Platform"/>
            <person name="Cuomo C."/>
            <person name="de Hoog S."/>
            <person name="Gorbushina A."/>
            <person name="Stielow B."/>
            <person name="Teixiera M."/>
            <person name="Abouelleil A."/>
            <person name="Chapman S.B."/>
            <person name="Priest M."/>
            <person name="Young S.K."/>
            <person name="Wortman J."/>
            <person name="Nusbaum C."/>
            <person name="Birren B."/>
        </authorList>
    </citation>
    <scope>NUCLEOTIDE SEQUENCE [LARGE SCALE GENOMIC DNA]</scope>
    <source>
        <strain evidence="7 8">CBS 72588</strain>
    </source>
</reference>
<accession>A0A0D2AGC7</accession>
<feature type="compositionally biased region" description="Low complexity" evidence="5">
    <location>
        <begin position="325"/>
        <end position="335"/>
    </location>
</feature>
<evidence type="ECO:0008006" key="9">
    <source>
        <dbReference type="Google" id="ProtNLM"/>
    </source>
</evidence>
<dbReference type="EMBL" id="KN847340">
    <property type="protein sequence ID" value="KIW39166.1"/>
    <property type="molecule type" value="Genomic_DNA"/>
</dbReference>
<dbReference type="Gene3D" id="1.20.1280.290">
    <property type="match status" value="2"/>
</dbReference>
<dbReference type="InterPro" id="IPR006603">
    <property type="entry name" value="PQ-loop_rpt"/>
</dbReference>
<feature type="transmembrane region" description="Helical" evidence="6">
    <location>
        <begin position="56"/>
        <end position="76"/>
    </location>
</feature>
<feature type="transmembrane region" description="Helical" evidence="6">
    <location>
        <begin position="25"/>
        <end position="44"/>
    </location>
</feature>
<evidence type="ECO:0000313" key="8">
    <source>
        <dbReference type="Proteomes" id="UP000053342"/>
    </source>
</evidence>
<dbReference type="Pfam" id="PF04193">
    <property type="entry name" value="PQ-loop"/>
    <property type="match status" value="1"/>
</dbReference>
<organism evidence="7 8">
    <name type="scientific">Exophiala oligosperma</name>
    <dbReference type="NCBI Taxonomy" id="215243"/>
    <lineage>
        <taxon>Eukaryota</taxon>
        <taxon>Fungi</taxon>
        <taxon>Dikarya</taxon>
        <taxon>Ascomycota</taxon>
        <taxon>Pezizomycotina</taxon>
        <taxon>Eurotiomycetes</taxon>
        <taxon>Chaetothyriomycetidae</taxon>
        <taxon>Chaetothyriales</taxon>
        <taxon>Herpotrichiellaceae</taxon>
        <taxon>Exophiala</taxon>
    </lineage>
</organism>
<dbReference type="RefSeq" id="XP_016259382.1">
    <property type="nucleotide sequence ID" value="XM_016410360.1"/>
</dbReference>
<evidence type="ECO:0000256" key="1">
    <source>
        <dbReference type="ARBA" id="ARBA00004141"/>
    </source>
</evidence>
<keyword evidence="4 6" id="KW-0472">Membrane</keyword>
<dbReference type="PANTHER" id="PTHR16201:SF11">
    <property type="entry name" value="PQ-LOOP REPEAT-CONTAINING PROTEIN"/>
    <property type="match status" value="1"/>
</dbReference>
<evidence type="ECO:0000256" key="5">
    <source>
        <dbReference type="SAM" id="MobiDB-lite"/>
    </source>
</evidence>
<dbReference type="SMART" id="SM00679">
    <property type="entry name" value="CTNS"/>
    <property type="match status" value="1"/>
</dbReference>
<keyword evidence="8" id="KW-1185">Reference proteome</keyword>
<dbReference type="VEuPathDB" id="FungiDB:PV06_08967"/>
<evidence type="ECO:0000256" key="6">
    <source>
        <dbReference type="SAM" id="Phobius"/>
    </source>
</evidence>
<feature type="transmembrane region" description="Helical" evidence="6">
    <location>
        <begin position="178"/>
        <end position="200"/>
    </location>
</feature>
<keyword evidence="3 6" id="KW-1133">Transmembrane helix</keyword>